<evidence type="ECO:0000313" key="3">
    <source>
        <dbReference type="EMBL" id="OAY79089.1"/>
    </source>
</evidence>
<feature type="domain" description="DUF7642" evidence="2">
    <location>
        <begin position="85"/>
        <end position="183"/>
    </location>
</feature>
<gene>
    <name evidence="3" type="ORF">ACMD2_18086</name>
</gene>
<dbReference type="EMBL" id="LSRQ01001134">
    <property type="protein sequence ID" value="OAY79089.1"/>
    <property type="molecule type" value="Genomic_DNA"/>
</dbReference>
<keyword evidence="1" id="KW-1133">Transmembrane helix</keyword>
<reference evidence="3 4" key="1">
    <citation type="journal article" date="2016" name="DNA Res.">
        <title>The draft genome of MD-2 pineapple using hybrid error correction of long reads.</title>
        <authorList>
            <person name="Redwan R.M."/>
            <person name="Saidin A."/>
            <person name="Kumar S.V."/>
        </authorList>
    </citation>
    <scope>NUCLEOTIDE SEQUENCE [LARGE SCALE GENOMIC DNA]</scope>
    <source>
        <strain evidence="4">cv. MD2</strain>
        <tissue evidence="3">Leaf</tissue>
    </source>
</reference>
<sequence>MASADEAVDIDVLERRLLSDSVSNEYNETDDDTVLYHGSFEEMEDNFVKYQTAQWILYSILLILAWGIGILMLLYLPIRIYVCRKDFRSRKLYLTSNAIVYKVTKPVAFPCFGVLKKEKHVILPSVADVVVEQGYLQSLFGIYSIRIENTGVRRPASDDVKIHGIAHPRDFRQAVLTRLSSMKSECFSRQASINEDLRITASGSLPSGSLPSASVPPPGELILEKLEVVESSVKVALALDFSRTTAAI</sequence>
<proteinExistence type="predicted"/>
<protein>
    <recommendedName>
        <fullName evidence="2">DUF7642 domain-containing protein</fullName>
    </recommendedName>
</protein>
<dbReference type="PANTHER" id="PTHR35410">
    <property type="entry name" value="EXPRESSED PROTEIN"/>
    <property type="match status" value="1"/>
</dbReference>
<evidence type="ECO:0000256" key="1">
    <source>
        <dbReference type="SAM" id="Phobius"/>
    </source>
</evidence>
<evidence type="ECO:0000259" key="2">
    <source>
        <dbReference type="Pfam" id="PF24649"/>
    </source>
</evidence>
<dbReference type="Pfam" id="PF24649">
    <property type="entry name" value="DUF7642"/>
    <property type="match status" value="1"/>
</dbReference>
<keyword evidence="1" id="KW-0812">Transmembrane</keyword>
<dbReference type="PANTHER" id="PTHR35410:SF1">
    <property type="entry name" value="EXPRESSED PROTEIN"/>
    <property type="match status" value="1"/>
</dbReference>
<feature type="transmembrane region" description="Helical" evidence="1">
    <location>
        <begin position="55"/>
        <end position="82"/>
    </location>
</feature>
<organism evidence="3 4">
    <name type="scientific">Ananas comosus</name>
    <name type="common">Pineapple</name>
    <name type="synonym">Ananas ananas</name>
    <dbReference type="NCBI Taxonomy" id="4615"/>
    <lineage>
        <taxon>Eukaryota</taxon>
        <taxon>Viridiplantae</taxon>
        <taxon>Streptophyta</taxon>
        <taxon>Embryophyta</taxon>
        <taxon>Tracheophyta</taxon>
        <taxon>Spermatophyta</taxon>
        <taxon>Magnoliopsida</taxon>
        <taxon>Liliopsida</taxon>
        <taxon>Poales</taxon>
        <taxon>Bromeliaceae</taxon>
        <taxon>Bromelioideae</taxon>
        <taxon>Ananas</taxon>
    </lineage>
</organism>
<dbReference type="STRING" id="4615.A0A199VPU9"/>
<keyword evidence="1" id="KW-0472">Membrane</keyword>
<dbReference type="InterPro" id="IPR056059">
    <property type="entry name" value="DUF7642"/>
</dbReference>
<name>A0A199VPU9_ANACO</name>
<evidence type="ECO:0000313" key="4">
    <source>
        <dbReference type="Proteomes" id="UP000092600"/>
    </source>
</evidence>
<dbReference type="Proteomes" id="UP000092600">
    <property type="component" value="Unassembled WGS sequence"/>
</dbReference>
<accession>A0A199VPU9</accession>
<comment type="caution">
    <text evidence="3">The sequence shown here is derived from an EMBL/GenBank/DDBJ whole genome shotgun (WGS) entry which is preliminary data.</text>
</comment>
<dbReference type="AlphaFoldDB" id="A0A199VPU9"/>